<dbReference type="GO" id="GO:0050661">
    <property type="term" value="F:NADP binding"/>
    <property type="evidence" value="ECO:0007669"/>
    <property type="project" value="InterPro"/>
</dbReference>
<dbReference type="InterPro" id="IPR020946">
    <property type="entry name" value="Flavin_mOase-like"/>
</dbReference>
<comment type="similarity">
    <text evidence="1">Belongs to the FMO family.</text>
</comment>
<dbReference type="AlphaFoldDB" id="I6NDA1"/>
<dbReference type="InParanoid" id="I6NDA1"/>
<keyword evidence="4" id="KW-0560">Oxidoreductase</keyword>
<reference evidence="5 6" key="1">
    <citation type="journal article" date="2011" name="G3 (Bethesda)">
        <title>Genome evolution in the Eremothecium clade of the Saccharomyces complex revealed by comparative genomics.</title>
        <authorList>
            <person name="Wendland J."/>
            <person name="Walther A."/>
        </authorList>
    </citation>
    <scope>NUCLEOTIDE SEQUENCE [LARGE SCALE GENOMIC DNA]</scope>
    <source>
        <strain evidence="6">CBS 270.75 / DBVPG 7215 / KCTC 17166 / NRRL Y-17582</strain>
    </source>
</reference>
<evidence type="ECO:0000256" key="2">
    <source>
        <dbReference type="ARBA" id="ARBA00022630"/>
    </source>
</evidence>
<dbReference type="GeneID" id="11471947"/>
<evidence type="ECO:0000256" key="1">
    <source>
        <dbReference type="ARBA" id="ARBA00009183"/>
    </source>
</evidence>
<dbReference type="HOGENOM" id="CLU_006909_5_3_1"/>
<name>I6NDA1_ERECY</name>
<evidence type="ECO:0008006" key="7">
    <source>
        <dbReference type="Google" id="ProtNLM"/>
    </source>
</evidence>
<dbReference type="InterPro" id="IPR050346">
    <property type="entry name" value="FMO-like"/>
</dbReference>
<proteinExistence type="inferred from homology"/>
<dbReference type="PANTHER" id="PTHR23023">
    <property type="entry name" value="DIMETHYLANILINE MONOOXYGENASE"/>
    <property type="match status" value="1"/>
</dbReference>
<dbReference type="RefSeq" id="XP_003646860.1">
    <property type="nucleotide sequence ID" value="XM_003646812.1"/>
</dbReference>
<dbReference type="EMBL" id="CP002501">
    <property type="protein sequence ID" value="AET40043.1"/>
    <property type="molecule type" value="Genomic_DNA"/>
</dbReference>
<dbReference type="STRING" id="931890.I6NDA1"/>
<accession>I6NDA1</accession>
<dbReference type="SUPFAM" id="SSF51905">
    <property type="entry name" value="FAD/NAD(P)-binding domain"/>
    <property type="match status" value="1"/>
</dbReference>
<dbReference type="Proteomes" id="UP000006790">
    <property type="component" value="Chromosome 5"/>
</dbReference>
<organism evidence="5 6">
    <name type="scientific">Eremothecium cymbalariae (strain CBS 270.75 / DBVPG 7215 / KCTC 17166 / NRRL Y-17582)</name>
    <name type="common">Yeast</name>
    <dbReference type="NCBI Taxonomy" id="931890"/>
    <lineage>
        <taxon>Eukaryota</taxon>
        <taxon>Fungi</taxon>
        <taxon>Dikarya</taxon>
        <taxon>Ascomycota</taxon>
        <taxon>Saccharomycotina</taxon>
        <taxon>Saccharomycetes</taxon>
        <taxon>Saccharomycetales</taxon>
        <taxon>Saccharomycetaceae</taxon>
        <taxon>Eremothecium</taxon>
    </lineage>
</organism>
<dbReference type="eggNOG" id="KOG1399">
    <property type="taxonomic scope" value="Eukaryota"/>
</dbReference>
<dbReference type="Pfam" id="PF00743">
    <property type="entry name" value="FMO-like"/>
    <property type="match status" value="1"/>
</dbReference>
<keyword evidence="2" id="KW-0285">Flavoprotein</keyword>
<keyword evidence="3" id="KW-0274">FAD</keyword>
<dbReference type="OMA" id="WYHNVLP"/>
<dbReference type="OrthoDB" id="66881at2759"/>
<dbReference type="GO" id="GO:0050660">
    <property type="term" value="F:flavin adenine dinucleotide binding"/>
    <property type="evidence" value="ECO:0007669"/>
    <property type="project" value="InterPro"/>
</dbReference>
<dbReference type="KEGG" id="erc:Ecym_5281"/>
<dbReference type="Gene3D" id="3.50.50.60">
    <property type="entry name" value="FAD/NAD(P)-binding domain"/>
    <property type="match status" value="2"/>
</dbReference>
<evidence type="ECO:0000313" key="6">
    <source>
        <dbReference type="Proteomes" id="UP000006790"/>
    </source>
</evidence>
<evidence type="ECO:0000256" key="3">
    <source>
        <dbReference type="ARBA" id="ARBA00022827"/>
    </source>
</evidence>
<protein>
    <recommendedName>
        <fullName evidence="7">FAD/NAD(P)-binding domain-containing protein</fullName>
    </recommendedName>
</protein>
<dbReference type="GO" id="GO:0004499">
    <property type="term" value="F:N,N-dimethylaniline monooxygenase activity"/>
    <property type="evidence" value="ECO:0007669"/>
    <property type="project" value="InterPro"/>
</dbReference>
<sequence>MLNKIAVIGGGAAGIITVDTLARCQDQSWEIVGFEGRAALGGVWSDIPGTRLDDPDIFGRLRTIATEIDGDLSAEQIFHQGSPVVDVRGHVKDINQLLPTSYDQPLKLNKTTMLRDGIFFSNKTGLHTDSRSSVPKGFMEFDPIPRRRTTSGDPVLYTWKEVRENINDYVSKNDIYKYYRMNTSIELIDKMSHNEWVVVAKRTDAAKNIEEWYLETFNAIVICSGYFQVPYIPFYMNKFTQHNPGIHNFNVTFPEVLVHTRDIDQWYHNVLPKLEAKDETHKILIVGSGMSCIDVLPKIAAMQKLNIIISKIPGTSESEQPIEWFNEWLSNNDRITLKSSILNFLNIKGHPAVQFTDGSIVDNISHIIFATGYMPSLPFLARNLASAIKVYVTSDKSTLNLACTGASRVTSLYVHTVSISDPTLGFVFNSQTPIFQSFHLSAQMLAGIWSRYNNLLKLPKVTKNPWSQILPSIEAQLEWARRRLKDTGNNSKFHCYNSVSVPKSSWLAECREFFYDPSIANHMLPTGFEMLIERSLKEIEETFRKVSQSGS</sequence>
<dbReference type="InterPro" id="IPR036188">
    <property type="entry name" value="FAD/NAD-bd_sf"/>
</dbReference>
<evidence type="ECO:0000256" key="4">
    <source>
        <dbReference type="ARBA" id="ARBA00023002"/>
    </source>
</evidence>
<gene>
    <name evidence="5" type="ordered locus">Ecym_5281</name>
</gene>
<keyword evidence="6" id="KW-1185">Reference proteome</keyword>
<evidence type="ECO:0000313" key="5">
    <source>
        <dbReference type="EMBL" id="AET40043.1"/>
    </source>
</evidence>